<name>A0A6N8I0C7_9FIRM</name>
<dbReference type="KEGG" id="cfem:HCR03_03940"/>
<evidence type="ECO:0000313" key="3">
    <source>
        <dbReference type="Proteomes" id="UP000469440"/>
    </source>
</evidence>
<gene>
    <name evidence="1" type="ORF">CAFE_23010</name>
    <name evidence="2" type="ORF">HCR03_03940</name>
</gene>
<keyword evidence="3" id="KW-1185">Reference proteome</keyword>
<dbReference type="EMBL" id="VWXL01000061">
    <property type="protein sequence ID" value="MVB11581.1"/>
    <property type="molecule type" value="Genomic_DNA"/>
</dbReference>
<proteinExistence type="predicted"/>
<evidence type="ECO:0000313" key="2">
    <source>
        <dbReference type="EMBL" id="QNK41439.1"/>
    </source>
</evidence>
<dbReference type="Proteomes" id="UP000515909">
    <property type="component" value="Chromosome"/>
</dbReference>
<dbReference type="Proteomes" id="UP000469440">
    <property type="component" value="Unassembled WGS sequence"/>
</dbReference>
<evidence type="ECO:0000313" key="1">
    <source>
        <dbReference type="EMBL" id="MVB11581.1"/>
    </source>
</evidence>
<accession>A0A7G8TCU8</accession>
<reference evidence="2 4" key="2">
    <citation type="submission" date="2020-08" db="EMBL/GenBank/DDBJ databases">
        <title>The isolate Caproiciproducens sp. 7D4C2 produces n-caproate at mildly acidic conditions from hexoses: genome and rBOX comparison with related strains and chain-elongating bacteria.</title>
        <authorList>
            <person name="Esquivel-Elizondo S."/>
            <person name="Bagci C."/>
            <person name="Temovska M."/>
            <person name="Jeon B.S."/>
            <person name="Bessarab I."/>
            <person name="Williams R.B.H."/>
            <person name="Huson D.H."/>
            <person name="Angenent L.T."/>
        </authorList>
    </citation>
    <scope>NUCLEOTIDE SEQUENCE [LARGE SCALE GENOMIC DNA]</scope>
    <source>
        <strain evidence="2 4">7D4C2</strain>
    </source>
</reference>
<dbReference type="EMBL" id="CP060286">
    <property type="protein sequence ID" value="QNK41439.1"/>
    <property type="molecule type" value="Genomic_DNA"/>
</dbReference>
<protein>
    <submittedName>
        <fullName evidence="2">YdeI/OmpD-associated family protein</fullName>
    </submittedName>
</protein>
<dbReference type="AlphaFoldDB" id="A0A6N8I0C7"/>
<dbReference type="Pfam" id="PF13376">
    <property type="entry name" value="OmdA"/>
    <property type="match status" value="1"/>
</dbReference>
<accession>A0A6N8I0C7</accession>
<sequence length="73" mass="8086">MGKKNPDATDMPIGLMMSLAQHQNAMKTFGRLDDERQKSVIRYVEDSTTGEEAKSRIQNAVQNLDQGNTGFIG</sequence>
<evidence type="ECO:0000313" key="4">
    <source>
        <dbReference type="Proteomes" id="UP000515909"/>
    </source>
</evidence>
<organism evidence="1 3">
    <name type="scientific">Caproicibacter fermentans</name>
    <dbReference type="NCBI Taxonomy" id="2576756"/>
    <lineage>
        <taxon>Bacteria</taxon>
        <taxon>Bacillati</taxon>
        <taxon>Bacillota</taxon>
        <taxon>Clostridia</taxon>
        <taxon>Eubacteriales</taxon>
        <taxon>Acutalibacteraceae</taxon>
        <taxon>Caproicibacter</taxon>
    </lineage>
</organism>
<dbReference type="RefSeq" id="WP_156990736.1">
    <property type="nucleotide sequence ID" value="NZ_CP060286.1"/>
</dbReference>
<reference evidence="1 3" key="1">
    <citation type="submission" date="2019-09" db="EMBL/GenBank/DDBJ databases">
        <title>Genome sequence of Clostridium sp. EA1.</title>
        <authorList>
            <person name="Poehlein A."/>
            <person name="Bengelsdorf F.R."/>
            <person name="Daniel R."/>
        </authorList>
    </citation>
    <scope>NUCLEOTIDE SEQUENCE [LARGE SCALE GENOMIC DNA]</scope>
    <source>
        <strain evidence="1 3">EA1</strain>
    </source>
</reference>
<dbReference type="OrthoDB" id="1936216at2"/>